<evidence type="ECO:0000256" key="1">
    <source>
        <dbReference type="SAM" id="Coils"/>
    </source>
</evidence>
<evidence type="ECO:0000313" key="3">
    <source>
        <dbReference type="WBParaSite" id="nRc.2.0.1.t04691-RA"/>
    </source>
</evidence>
<sequence>MVCNKFRMISIEIDGTKDSRDRAEQMVDEGNLITIAASPTIAEIGARLREQAEKEIERQQEIFVKQLTEQKARLDQKQKRLEQVLAGFTVQPMPMEAPTAVKASVKPPTAYHIPELVALPDSTQAILPAVSKAVPAVQIASRDPGIDG</sequence>
<feature type="coiled-coil region" evidence="1">
    <location>
        <begin position="49"/>
        <end position="84"/>
    </location>
</feature>
<accession>A0A915HT32</accession>
<proteinExistence type="predicted"/>
<name>A0A915HT32_ROMCU</name>
<reference evidence="3" key="1">
    <citation type="submission" date="2022-11" db="UniProtKB">
        <authorList>
            <consortium name="WormBaseParasite"/>
        </authorList>
    </citation>
    <scope>IDENTIFICATION</scope>
</reference>
<keyword evidence="2" id="KW-1185">Reference proteome</keyword>
<dbReference type="Proteomes" id="UP000887565">
    <property type="component" value="Unplaced"/>
</dbReference>
<dbReference type="WBParaSite" id="nRc.2.0.1.t04691-RA">
    <property type="protein sequence ID" value="nRc.2.0.1.t04691-RA"/>
    <property type="gene ID" value="nRc.2.0.1.g04691"/>
</dbReference>
<keyword evidence="1" id="KW-0175">Coiled coil</keyword>
<evidence type="ECO:0000313" key="2">
    <source>
        <dbReference type="Proteomes" id="UP000887565"/>
    </source>
</evidence>
<protein>
    <submittedName>
        <fullName evidence="3">Uncharacterized protein</fullName>
    </submittedName>
</protein>
<organism evidence="2 3">
    <name type="scientific">Romanomermis culicivorax</name>
    <name type="common">Nematode worm</name>
    <dbReference type="NCBI Taxonomy" id="13658"/>
    <lineage>
        <taxon>Eukaryota</taxon>
        <taxon>Metazoa</taxon>
        <taxon>Ecdysozoa</taxon>
        <taxon>Nematoda</taxon>
        <taxon>Enoplea</taxon>
        <taxon>Dorylaimia</taxon>
        <taxon>Mermithida</taxon>
        <taxon>Mermithoidea</taxon>
        <taxon>Mermithidae</taxon>
        <taxon>Romanomermis</taxon>
    </lineage>
</organism>
<dbReference type="AlphaFoldDB" id="A0A915HT32"/>